<keyword evidence="2 10" id="KW-1003">Cell membrane</keyword>
<dbReference type="InterPro" id="IPR014046">
    <property type="entry name" value="C-di-AMP_synthase"/>
</dbReference>
<dbReference type="HAMAP" id="MF_01499">
    <property type="entry name" value="DacA"/>
    <property type="match status" value="1"/>
</dbReference>
<keyword evidence="7 10" id="KW-0067">ATP-binding</keyword>
<reference evidence="12" key="1">
    <citation type="submission" date="2020-10" db="EMBL/GenBank/DDBJ databases">
        <authorList>
            <person name="Gilroy R."/>
        </authorList>
    </citation>
    <scope>NUCLEOTIDE SEQUENCE</scope>
    <source>
        <strain evidence="12">G3-3990</strain>
    </source>
</reference>
<comment type="function">
    <text evidence="10">Catalyzes the condensation of 2 ATP molecules into cyclic di-AMP (c-di-AMP), a second messenger used to regulate differing processes in different bacteria.</text>
</comment>
<evidence type="ECO:0000256" key="10">
    <source>
        <dbReference type="HAMAP-Rule" id="MF_01499"/>
    </source>
</evidence>
<dbReference type="GO" id="GO:0006171">
    <property type="term" value="P:cAMP biosynthetic process"/>
    <property type="evidence" value="ECO:0007669"/>
    <property type="project" value="InterPro"/>
</dbReference>
<evidence type="ECO:0000256" key="6">
    <source>
        <dbReference type="ARBA" id="ARBA00022741"/>
    </source>
</evidence>
<evidence type="ECO:0000256" key="2">
    <source>
        <dbReference type="ARBA" id="ARBA00022475"/>
    </source>
</evidence>
<keyword evidence="3 10" id="KW-0808">Transferase</keyword>
<evidence type="ECO:0000313" key="12">
    <source>
        <dbReference type="EMBL" id="MBO8460356.1"/>
    </source>
</evidence>
<keyword evidence="8 10" id="KW-1133">Transmembrane helix</keyword>
<dbReference type="NCBIfam" id="TIGR00159">
    <property type="entry name" value="diadenylate cyclase CdaA"/>
    <property type="match status" value="1"/>
</dbReference>
<keyword evidence="4 10" id="KW-0812">Transmembrane</keyword>
<dbReference type="InterPro" id="IPR003390">
    <property type="entry name" value="DNA_integrity_scan_DisA_N"/>
</dbReference>
<dbReference type="AlphaFoldDB" id="A0A9D9HUC7"/>
<dbReference type="PANTHER" id="PTHR34185:SF1">
    <property type="entry name" value="DIADENYLATE CYCLASE"/>
    <property type="match status" value="1"/>
</dbReference>
<keyword evidence="9 10" id="KW-0472">Membrane</keyword>
<keyword evidence="6 10" id="KW-0547">Nucleotide-binding</keyword>
<dbReference type="PANTHER" id="PTHR34185">
    <property type="entry name" value="DIADENYLATE CYCLASE"/>
    <property type="match status" value="1"/>
</dbReference>
<dbReference type="Gene3D" id="3.40.1700.10">
    <property type="entry name" value="DNA integrity scanning protein, DisA, N-terminal domain"/>
    <property type="match status" value="1"/>
</dbReference>
<name>A0A9D9HUC7_9BACT</name>
<evidence type="ECO:0000256" key="9">
    <source>
        <dbReference type="ARBA" id="ARBA00023136"/>
    </source>
</evidence>
<dbReference type="PIRSF" id="PIRSF004793">
    <property type="entry name" value="UCP004793"/>
    <property type="match status" value="1"/>
</dbReference>
<dbReference type="FunFam" id="3.40.1700.10:FF:000002">
    <property type="entry name" value="Diadenylate cyclase"/>
    <property type="match status" value="1"/>
</dbReference>
<evidence type="ECO:0000313" key="13">
    <source>
        <dbReference type="Proteomes" id="UP000823641"/>
    </source>
</evidence>
<dbReference type="EC" id="2.7.7.85" evidence="10"/>
<comment type="similarity">
    <text evidence="10">Belongs to the adenylate cyclase family. DacA/CdaA subfamily.</text>
</comment>
<comment type="subunit">
    <text evidence="10">Probably a homodimer.</text>
</comment>
<dbReference type="InterPro" id="IPR034701">
    <property type="entry name" value="CdaA"/>
</dbReference>
<dbReference type="InterPro" id="IPR045585">
    <property type="entry name" value="CdaA_N"/>
</dbReference>
<keyword evidence="5 10" id="KW-0548">Nucleotidyltransferase</keyword>
<evidence type="ECO:0000256" key="7">
    <source>
        <dbReference type="ARBA" id="ARBA00022840"/>
    </source>
</evidence>
<dbReference type="Pfam" id="PF19293">
    <property type="entry name" value="CdaA_N"/>
    <property type="match status" value="1"/>
</dbReference>
<feature type="transmembrane region" description="Helical" evidence="10">
    <location>
        <begin position="57"/>
        <end position="77"/>
    </location>
</feature>
<evidence type="ECO:0000256" key="1">
    <source>
        <dbReference type="ARBA" id="ARBA00000877"/>
    </source>
</evidence>
<dbReference type="PROSITE" id="PS51794">
    <property type="entry name" value="DAC"/>
    <property type="match status" value="1"/>
</dbReference>
<evidence type="ECO:0000259" key="11">
    <source>
        <dbReference type="PROSITE" id="PS51794"/>
    </source>
</evidence>
<protein>
    <recommendedName>
        <fullName evidence="10">Diadenylate cyclase</fullName>
        <shortName evidence="10">DAC</shortName>
        <ecNumber evidence="10">2.7.7.85</ecNumber>
    </recommendedName>
    <alternativeName>
        <fullName evidence="10">Cyclic-di-AMP synthase</fullName>
        <shortName evidence="10">c-di-AMP synthase</shortName>
    </alternativeName>
</protein>
<evidence type="ECO:0000256" key="8">
    <source>
        <dbReference type="ARBA" id="ARBA00022989"/>
    </source>
</evidence>
<organism evidence="12 13">
    <name type="scientific">Candidatus Gallipaludibacter merdavium</name>
    <dbReference type="NCBI Taxonomy" id="2840839"/>
    <lineage>
        <taxon>Bacteria</taxon>
        <taxon>Pseudomonadati</taxon>
        <taxon>Bacteroidota</taxon>
        <taxon>Bacteroidia</taxon>
        <taxon>Bacteroidales</taxon>
        <taxon>Candidatus Gallipaludibacter</taxon>
    </lineage>
</organism>
<dbReference type="SUPFAM" id="SSF143597">
    <property type="entry name" value="YojJ-like"/>
    <property type="match status" value="1"/>
</dbReference>
<dbReference type="InterPro" id="IPR050338">
    <property type="entry name" value="DisA"/>
</dbReference>
<feature type="domain" description="DAC" evidence="11">
    <location>
        <begin position="78"/>
        <end position="246"/>
    </location>
</feature>
<feature type="transmembrane region" description="Helical" evidence="10">
    <location>
        <begin position="31"/>
        <end position="51"/>
    </location>
</feature>
<evidence type="ECO:0000256" key="4">
    <source>
        <dbReference type="ARBA" id="ARBA00022692"/>
    </source>
</evidence>
<evidence type="ECO:0000256" key="5">
    <source>
        <dbReference type="ARBA" id="ARBA00022695"/>
    </source>
</evidence>
<accession>A0A9D9HUC7</accession>
<dbReference type="Proteomes" id="UP000823641">
    <property type="component" value="Unassembled WGS sequence"/>
</dbReference>
<proteinExistence type="inferred from homology"/>
<dbReference type="Pfam" id="PF02457">
    <property type="entry name" value="DAC"/>
    <property type="match status" value="1"/>
</dbReference>
<comment type="caution">
    <text evidence="12">The sequence shown here is derived from an EMBL/GenBank/DDBJ whole genome shotgun (WGS) entry which is preliminary data.</text>
</comment>
<dbReference type="InterPro" id="IPR036888">
    <property type="entry name" value="DNA_integrity_DisA_N_sf"/>
</dbReference>
<evidence type="ECO:0000256" key="3">
    <source>
        <dbReference type="ARBA" id="ARBA00022679"/>
    </source>
</evidence>
<dbReference type="GO" id="GO:0106408">
    <property type="term" value="F:diadenylate cyclase activity"/>
    <property type="evidence" value="ECO:0007669"/>
    <property type="project" value="UniProtKB-EC"/>
</dbReference>
<comment type="caution">
    <text evidence="10">Lacks conserved residue(s) required for the propagation of feature annotation.</text>
</comment>
<comment type="catalytic activity">
    <reaction evidence="1 10">
        <text>2 ATP = 3',3'-c-di-AMP + 2 diphosphate</text>
        <dbReference type="Rhea" id="RHEA:35655"/>
        <dbReference type="ChEBI" id="CHEBI:30616"/>
        <dbReference type="ChEBI" id="CHEBI:33019"/>
        <dbReference type="ChEBI" id="CHEBI:71500"/>
        <dbReference type="EC" id="2.7.7.85"/>
    </reaction>
</comment>
<reference evidence="12" key="2">
    <citation type="journal article" date="2021" name="PeerJ">
        <title>Extensive microbial diversity within the chicken gut microbiome revealed by metagenomics and culture.</title>
        <authorList>
            <person name="Gilroy R."/>
            <person name="Ravi A."/>
            <person name="Getino M."/>
            <person name="Pursley I."/>
            <person name="Horton D.L."/>
            <person name="Alikhan N.F."/>
            <person name="Baker D."/>
            <person name="Gharbi K."/>
            <person name="Hall N."/>
            <person name="Watson M."/>
            <person name="Adriaenssens E.M."/>
            <person name="Foster-Nyarko E."/>
            <person name="Jarju S."/>
            <person name="Secka A."/>
            <person name="Antonio M."/>
            <person name="Oren A."/>
            <person name="Chaudhuri R.R."/>
            <person name="La Ragione R."/>
            <person name="Hildebrand F."/>
            <person name="Pallen M.J."/>
        </authorList>
    </citation>
    <scope>NUCLEOTIDE SEQUENCE</scope>
    <source>
        <strain evidence="12">G3-3990</strain>
    </source>
</reference>
<dbReference type="EMBL" id="JADIMG010000079">
    <property type="protein sequence ID" value="MBO8460356.1"/>
    <property type="molecule type" value="Genomic_DNA"/>
</dbReference>
<dbReference type="GO" id="GO:0004016">
    <property type="term" value="F:adenylate cyclase activity"/>
    <property type="evidence" value="ECO:0007669"/>
    <property type="project" value="UniProtKB-UniRule"/>
</dbReference>
<dbReference type="GO" id="GO:0005524">
    <property type="term" value="F:ATP binding"/>
    <property type="evidence" value="ECO:0007669"/>
    <property type="project" value="UniProtKB-UniRule"/>
</dbReference>
<gene>
    <name evidence="10" type="primary">dacA</name>
    <name evidence="12" type="ORF">IAA73_08510</name>
</gene>
<sequence>MGFQIGIKDIIDIILVAILLYETYKLLKSSGAVNVFLGIFTFIIAWFLVSYVFKMELLGAIFDRVVSVGAIALIIIFQDEIRTFFSRIGTRSNWRVFHQLTNKFKSQSAQAEIDQSVVQIVIACKNMAKTKTGALIIIEQDQSLRQYEQSGEALDAIISNRLIENIFFKNTPLHDGALIISKGRLNAAACILPVSKNPNVPKRLGLRHRSALGIAEKTDALAIIVSEETGKISYAVNEKIYVGVKPEELEKVLSEKMTKA</sequence>